<name>A0A2M8LGN2_9BACT</name>
<accession>A0A2M8LGN2</accession>
<protein>
    <submittedName>
        <fullName evidence="1">Uncharacterized protein</fullName>
    </submittedName>
</protein>
<evidence type="ECO:0000313" key="2">
    <source>
        <dbReference type="Proteomes" id="UP000231436"/>
    </source>
</evidence>
<dbReference type="EMBL" id="PFEU01000018">
    <property type="protein sequence ID" value="PJE76565.1"/>
    <property type="molecule type" value="Genomic_DNA"/>
</dbReference>
<dbReference type="AlphaFoldDB" id="A0A2M8LGN2"/>
<reference evidence="2" key="1">
    <citation type="submission" date="2017-09" db="EMBL/GenBank/DDBJ databases">
        <title>Depth-based differentiation of microbial function through sediment-hosted aquifers and enrichment of novel symbionts in the deep terrestrial subsurface.</title>
        <authorList>
            <person name="Probst A.J."/>
            <person name="Ladd B."/>
            <person name="Jarett J.K."/>
            <person name="Geller-Mcgrath D.E."/>
            <person name="Sieber C.M.K."/>
            <person name="Emerson J.B."/>
            <person name="Anantharaman K."/>
            <person name="Thomas B.C."/>
            <person name="Malmstrom R."/>
            <person name="Stieglmeier M."/>
            <person name="Klingl A."/>
            <person name="Woyke T."/>
            <person name="Ryan C.M."/>
            <person name="Banfield J.F."/>
        </authorList>
    </citation>
    <scope>NUCLEOTIDE SEQUENCE [LARGE SCALE GENOMIC DNA]</scope>
</reference>
<proteinExistence type="predicted"/>
<sequence length="112" mass="12579">MTAMLVLLGGALALCFVYQWLEHKGPERRVIATVTARNFYAGSLEDHALDQCATNVAQWPIWSVCLKIDGEEVWALVPFGIYNSLKEGSDVHVSVYNGGVTDRLYFRDFQQP</sequence>
<dbReference type="Proteomes" id="UP000231436">
    <property type="component" value="Unassembled WGS sequence"/>
</dbReference>
<organism evidence="1 2">
    <name type="scientific">Candidatus Uhrbacteria bacterium CG10_big_fil_rev_8_21_14_0_10_48_16</name>
    <dbReference type="NCBI Taxonomy" id="1975038"/>
    <lineage>
        <taxon>Bacteria</taxon>
        <taxon>Candidatus Uhriibacteriota</taxon>
    </lineage>
</organism>
<gene>
    <name evidence="1" type="ORF">COV05_04320</name>
</gene>
<evidence type="ECO:0000313" key="1">
    <source>
        <dbReference type="EMBL" id="PJE76565.1"/>
    </source>
</evidence>
<comment type="caution">
    <text evidence="1">The sequence shown here is derived from an EMBL/GenBank/DDBJ whole genome shotgun (WGS) entry which is preliminary data.</text>
</comment>